<comment type="similarity">
    <text evidence="2">Belongs to the SusD family.</text>
</comment>
<evidence type="ECO:0000256" key="2">
    <source>
        <dbReference type="ARBA" id="ARBA00006275"/>
    </source>
</evidence>
<evidence type="ECO:0000313" key="9">
    <source>
        <dbReference type="Proteomes" id="UP000183670"/>
    </source>
</evidence>
<proteinExistence type="inferred from homology"/>
<gene>
    <name evidence="8" type="ORF">SAMN05192581_100313</name>
</gene>
<evidence type="ECO:0000256" key="3">
    <source>
        <dbReference type="ARBA" id="ARBA00022729"/>
    </source>
</evidence>
<dbReference type="Proteomes" id="UP000183670">
    <property type="component" value="Unassembled WGS sequence"/>
</dbReference>
<dbReference type="InterPro" id="IPR012944">
    <property type="entry name" value="SusD_RagB_dom"/>
</dbReference>
<dbReference type="InterPro" id="IPR011990">
    <property type="entry name" value="TPR-like_helical_dom_sf"/>
</dbReference>
<comment type="subcellular location">
    <subcellularLocation>
        <location evidence="1">Cell outer membrane</location>
    </subcellularLocation>
</comment>
<keyword evidence="5" id="KW-0998">Cell outer membrane</keyword>
<dbReference type="InterPro" id="IPR033985">
    <property type="entry name" value="SusD-like_N"/>
</dbReference>
<accession>A0A1G6G308</accession>
<keyword evidence="3" id="KW-0732">Signal</keyword>
<dbReference type="Pfam" id="PF07980">
    <property type="entry name" value="SusD_RagB"/>
    <property type="match status" value="1"/>
</dbReference>
<name>A0A1G6G308_BACOV</name>
<protein>
    <submittedName>
        <fullName evidence="8">Starch-binding associating with outer membrane</fullName>
    </submittedName>
</protein>
<dbReference type="Pfam" id="PF14322">
    <property type="entry name" value="SusD-like_3"/>
    <property type="match status" value="1"/>
</dbReference>
<dbReference type="SUPFAM" id="SSF48452">
    <property type="entry name" value="TPR-like"/>
    <property type="match status" value="1"/>
</dbReference>
<reference evidence="8 9" key="1">
    <citation type="submission" date="2016-10" db="EMBL/GenBank/DDBJ databases">
        <authorList>
            <person name="de Groot N.N."/>
        </authorList>
    </citation>
    <scope>NUCLEOTIDE SEQUENCE [LARGE SCALE GENOMIC DNA]</scope>
    <source>
        <strain evidence="8 9">NLAE-zl-C500</strain>
    </source>
</reference>
<feature type="domain" description="SusD-like N-terminal" evidence="7">
    <location>
        <begin position="27"/>
        <end position="226"/>
    </location>
</feature>
<sequence>MNKYINNIILISFITLTGMIGMTSCTDYLDKSPNSDIAENDPYKNFKNFQGFIEELYNRIPIVSNSDYHTCFNYGEEEYWEPQELRLFARNIDYGDFWGWTTCYYSYPTTRTSGALGRNSHGNLWNDCWYGIRKANIGIANLDKLVSVTEEERQLLEGQLYFFRAWFHFMLMEWWGGMPYIDEVIPSDVSPTLPRLTWQACAEKCVADFDYAIPLLPVDWDQTTVGKATLGNNNSRINKIMALAYKGKTLLWAGSPLMNWASGGAKEYNTEFCKRAADAFGQALKITEETQRYELAPMENYNEIFLVHNSNGKLNGLKEAIFRENLVEYDGRWRWNMVNDFRPTNIESTGIKCYPTANYVNYFGMKNGYPIKNMLQKDPESGYDPDYPWKNRDPRFYKDIMFDGVKWVSTGGPSGSCELFTNGRESEEKDEKKGCFTGYMNCKLCPQLMNNIDGYKENNIMVLSLMRLADVYLMYSEATAVGYGTPQSKASTFDMTALDAINKIRDRAGVEDVIDQFTDNTANFLNEVRRERAVELAFEGFRFMDLRRWMLIGQSPYNKKTKIEFDRGVSADDYNYDKPEENIIKNLREEVLVERKYTDRHYWLPLPKNDVYLYEGFGQNPGW</sequence>
<evidence type="ECO:0000256" key="5">
    <source>
        <dbReference type="ARBA" id="ARBA00023237"/>
    </source>
</evidence>
<dbReference type="EMBL" id="FMYE01000003">
    <property type="protein sequence ID" value="SDB75606.1"/>
    <property type="molecule type" value="Genomic_DNA"/>
</dbReference>
<evidence type="ECO:0000256" key="1">
    <source>
        <dbReference type="ARBA" id="ARBA00004442"/>
    </source>
</evidence>
<dbReference type="GO" id="GO:0009279">
    <property type="term" value="C:cell outer membrane"/>
    <property type="evidence" value="ECO:0007669"/>
    <property type="project" value="UniProtKB-SubCell"/>
</dbReference>
<organism evidence="8 9">
    <name type="scientific">Bacteroides ovatus</name>
    <dbReference type="NCBI Taxonomy" id="28116"/>
    <lineage>
        <taxon>Bacteria</taxon>
        <taxon>Pseudomonadati</taxon>
        <taxon>Bacteroidota</taxon>
        <taxon>Bacteroidia</taxon>
        <taxon>Bacteroidales</taxon>
        <taxon>Bacteroidaceae</taxon>
        <taxon>Bacteroides</taxon>
    </lineage>
</organism>
<evidence type="ECO:0000259" key="7">
    <source>
        <dbReference type="Pfam" id="PF14322"/>
    </source>
</evidence>
<evidence type="ECO:0000256" key="4">
    <source>
        <dbReference type="ARBA" id="ARBA00023136"/>
    </source>
</evidence>
<dbReference type="Gene3D" id="1.25.40.390">
    <property type="match status" value="1"/>
</dbReference>
<keyword evidence="4" id="KW-0472">Membrane</keyword>
<dbReference type="PROSITE" id="PS51257">
    <property type="entry name" value="PROKAR_LIPOPROTEIN"/>
    <property type="match status" value="1"/>
</dbReference>
<evidence type="ECO:0000259" key="6">
    <source>
        <dbReference type="Pfam" id="PF07980"/>
    </source>
</evidence>
<dbReference type="RefSeq" id="WP_074556663.1">
    <property type="nucleotide sequence ID" value="NZ_CAKJYX010000005.1"/>
</dbReference>
<evidence type="ECO:0000313" key="8">
    <source>
        <dbReference type="EMBL" id="SDB75606.1"/>
    </source>
</evidence>
<dbReference type="AlphaFoldDB" id="A0A1G6G308"/>
<feature type="domain" description="RagB/SusD" evidence="6">
    <location>
        <begin position="318"/>
        <end position="623"/>
    </location>
</feature>